<evidence type="ECO:0000313" key="2">
    <source>
        <dbReference type="EMBL" id="PZO45895.1"/>
    </source>
</evidence>
<dbReference type="InterPro" id="IPR047655">
    <property type="entry name" value="Transpos_IS630-like"/>
</dbReference>
<dbReference type="Pfam" id="PF13358">
    <property type="entry name" value="DDE_3"/>
    <property type="match status" value="1"/>
</dbReference>
<proteinExistence type="predicted"/>
<protein>
    <submittedName>
        <fullName evidence="2">IS630 family transposase</fullName>
    </submittedName>
</protein>
<evidence type="ECO:0000259" key="1">
    <source>
        <dbReference type="Pfam" id="PF13358"/>
    </source>
</evidence>
<feature type="domain" description="Tc1-like transposase DDE" evidence="1">
    <location>
        <begin position="31"/>
        <end position="180"/>
    </location>
</feature>
<dbReference type="NCBIfam" id="NF033545">
    <property type="entry name" value="transpos_IS630"/>
    <property type="match status" value="1"/>
</dbReference>
<dbReference type="EMBL" id="QBMP01000339">
    <property type="protein sequence ID" value="PZO45895.1"/>
    <property type="molecule type" value="Genomic_DNA"/>
</dbReference>
<evidence type="ECO:0000313" key="3">
    <source>
        <dbReference type="Proteomes" id="UP000249794"/>
    </source>
</evidence>
<dbReference type="GO" id="GO:0003676">
    <property type="term" value="F:nucleic acid binding"/>
    <property type="evidence" value="ECO:0007669"/>
    <property type="project" value="InterPro"/>
</dbReference>
<name>A0A2W4YH29_9CYAN</name>
<dbReference type="InterPro" id="IPR038717">
    <property type="entry name" value="Tc1-like_DDE_dom"/>
</dbReference>
<dbReference type="InterPro" id="IPR036397">
    <property type="entry name" value="RNaseH_sf"/>
</dbReference>
<organism evidence="2 3">
    <name type="scientific">Phormidesmis priestleyi</name>
    <dbReference type="NCBI Taxonomy" id="268141"/>
    <lineage>
        <taxon>Bacteria</taxon>
        <taxon>Bacillati</taxon>
        <taxon>Cyanobacteriota</taxon>
        <taxon>Cyanophyceae</taxon>
        <taxon>Leptolyngbyales</taxon>
        <taxon>Leptolyngbyaceae</taxon>
        <taxon>Phormidesmis</taxon>
    </lineage>
</organism>
<comment type="caution">
    <text evidence="2">The sequence shown here is derived from an EMBL/GenBank/DDBJ whole genome shotgun (WGS) entry which is preliminary data.</text>
</comment>
<reference evidence="3" key="1">
    <citation type="submission" date="2018-04" db="EMBL/GenBank/DDBJ databases">
        <authorList>
            <person name="Cornet L."/>
        </authorList>
    </citation>
    <scope>NUCLEOTIDE SEQUENCE [LARGE SCALE GENOMIC DNA]</scope>
</reference>
<sequence>MWCIGQLTPQYRARMYDVLDLYALAYNPDEPVVCVDEKSKQLLGDTRVPLACKPGASRKHDYEYERHGTRNLFVAVEPSAGWRQVQVSQHRKKPDFVRFIQQLLQGRYRKAKKVHIVLDNLNTHFAKCFMEVLGEKRAAKLLSRIEFHYTPVHASWLNMAEIEIGILDKQCLDQRMATEEKMIAEVNAWKQKRNRQRKTIDWTFTKEKADKKLGKYYVDVA</sequence>
<gene>
    <name evidence="2" type="ORF">DCF15_21125</name>
</gene>
<accession>A0A2W4YH29</accession>
<dbReference type="AlphaFoldDB" id="A0A2W4YH29"/>
<dbReference type="Gene3D" id="3.30.420.10">
    <property type="entry name" value="Ribonuclease H-like superfamily/Ribonuclease H"/>
    <property type="match status" value="1"/>
</dbReference>
<reference evidence="2 3" key="2">
    <citation type="submission" date="2018-06" db="EMBL/GenBank/DDBJ databases">
        <title>Metagenomic assembly of (sub)arctic Cyanobacteria and their associated microbiome from non-axenic cultures.</title>
        <authorList>
            <person name="Baurain D."/>
        </authorList>
    </citation>
    <scope>NUCLEOTIDE SEQUENCE [LARGE SCALE GENOMIC DNA]</scope>
    <source>
        <strain evidence="2">ULC027bin1</strain>
    </source>
</reference>
<dbReference type="Proteomes" id="UP000249794">
    <property type="component" value="Unassembled WGS sequence"/>
</dbReference>